<feature type="region of interest" description="Disordered" evidence="5">
    <location>
        <begin position="994"/>
        <end position="1013"/>
    </location>
</feature>
<evidence type="ECO:0000256" key="4">
    <source>
        <dbReference type="SAM" id="Coils"/>
    </source>
</evidence>
<keyword evidence="2 4" id="KW-0175">Coiled coil</keyword>
<keyword evidence="3" id="KW-0040">ANK repeat</keyword>
<evidence type="ECO:0000256" key="1">
    <source>
        <dbReference type="ARBA" id="ARBA00022737"/>
    </source>
</evidence>
<protein>
    <recommendedName>
        <fullName evidence="8">Uveal autoantigen with coiled-coil domains and ankyrin repeats</fullName>
    </recommendedName>
</protein>
<evidence type="ECO:0000256" key="2">
    <source>
        <dbReference type="ARBA" id="ARBA00023054"/>
    </source>
</evidence>
<proteinExistence type="predicted"/>
<dbReference type="PRINTS" id="PR01415">
    <property type="entry name" value="ANKYRIN"/>
</dbReference>
<dbReference type="InterPro" id="IPR002110">
    <property type="entry name" value="Ankyrin_rpt"/>
</dbReference>
<dbReference type="EMBL" id="JAFDVH010000011">
    <property type="protein sequence ID" value="KAG7468266.1"/>
    <property type="molecule type" value="Genomic_DNA"/>
</dbReference>
<organism evidence="6 7">
    <name type="scientific">Megalops atlanticus</name>
    <name type="common">Tarpon</name>
    <name type="synonym">Clupea gigantea</name>
    <dbReference type="NCBI Taxonomy" id="7932"/>
    <lineage>
        <taxon>Eukaryota</taxon>
        <taxon>Metazoa</taxon>
        <taxon>Chordata</taxon>
        <taxon>Craniata</taxon>
        <taxon>Vertebrata</taxon>
        <taxon>Euteleostomi</taxon>
        <taxon>Actinopterygii</taxon>
        <taxon>Neopterygii</taxon>
        <taxon>Teleostei</taxon>
        <taxon>Elopiformes</taxon>
        <taxon>Megalopidae</taxon>
        <taxon>Megalops</taxon>
    </lineage>
</organism>
<feature type="compositionally biased region" description="Basic and acidic residues" evidence="5">
    <location>
        <begin position="1129"/>
        <end position="1145"/>
    </location>
</feature>
<dbReference type="PROSITE" id="PS50297">
    <property type="entry name" value="ANK_REP_REGION"/>
    <property type="match status" value="4"/>
</dbReference>
<feature type="repeat" description="ANK" evidence="3">
    <location>
        <begin position="52"/>
        <end position="84"/>
    </location>
</feature>
<feature type="repeat" description="ANK" evidence="3">
    <location>
        <begin position="151"/>
        <end position="183"/>
    </location>
</feature>
<feature type="compositionally biased region" description="Basic and acidic residues" evidence="5">
    <location>
        <begin position="274"/>
        <end position="291"/>
    </location>
</feature>
<dbReference type="InterPro" id="IPR042420">
    <property type="entry name" value="RAI14/UACA"/>
</dbReference>
<keyword evidence="7" id="KW-1185">Reference proteome</keyword>
<dbReference type="InterPro" id="IPR036770">
    <property type="entry name" value="Ankyrin_rpt-contain_sf"/>
</dbReference>
<dbReference type="Pfam" id="PF12796">
    <property type="entry name" value="Ank_2"/>
    <property type="match status" value="2"/>
</dbReference>
<sequence>MSRWLKCTSSYFNADWNKHDERLMKAVERGEVDKVAAVLNKKGVVPTKLDPEGRSAFHLAATRGHLDCLSLILGHNVDATATDSTGKSALHLAARNGHSQCVQKLLQHNCPVGRVDLNGRTALHDAVIAGSSASVGLLCDSGAAVNASDSDGRTPLVLATQMCHPQICQLLLERGADIGARDKQNKTALILGCEYACQGAVEVLLKAGADATAVDGLGHDSYHYARLSKNPELVGLVKTALDSVTQAKEAAKMELKKLQEMNAEGGGQCQTAQDVEKQRESQQEALKKKPQDQRVLLDQLHQLQQQLSQEKSAVQDLQKERDQLRMLLSSKEREDGARVTETVKVQHKSLLGDYSGQSVIKGKEHFLVKQSHSLDSAEVLQSSPPLRSGSRPLEVSRAGVAWLGEAEPARKRQEAVEEEVSRLQGALASKTRECEDLAQIHEEAQRSSDRQVRELEEALSDVQRRMMDSEAKVKQLQAHVVAMKDRLQGPQADELRAQLQDVKAKYEGASAEVGRVRNQLKQSEQALEEYRKSEGVLAREAEELAEELARCRQDREEMGAVLADMEACMKEMEAKMAAAVSGEKFDNMKNLLTNAVDEKERQLAELREDYDRVLEEAAELHRELDEERARGEERRGVRDALEQQNAALRRRLADVTAKSKALISELELSEEEAELLRERVRDLGHAMQTQHVPLETHQEAVRSLERAAEEVRRELAESVRKSERLEAELGQLRAEHGALNDTVTRLRGESADLERVRSQVGALSSRNAELKEELVALQRECRERERELGVEAAKGVELKQSLEGQYVSREEHERVSAELSRALQEAQALICRMEAEARESAEELRNVKQGRSALEGTLRGVEAALARDYVSLRDHEEMRRKLEGEASEAESRASEARREQREAQEEMRKLNKAIEEQKRELDAIQEAILSRFVPLSDLEEKESALRDTLRELEEVQRRCDHAQEEAQLHEQEKEALRVELVSLQKRVETDFVPREEHQQMEQEHRSREEQLSRQVEELDQQYRDIAEQNAQSSAQIQELQCCLVAESARVQELEEAQRSLSDARAELQREADALRALEAELQSRSDCAALLEDVTALQAEKLRLEEEVAALTKRLSLLTQRCEEARREAARAREGESRARAETEALRAQSSSIQSEIGELKARYDQSLSTIGDLQRRVHTSSELTQAKDKKISELLADVEGLKQALSGLSQLAYSGSTPSKQNQNRDTLQAQVQSLQQQLADAERQHREVVSIYRTHLLSAAQGHMDADVQAALLQIIRMRQEFVC</sequence>
<dbReference type="SUPFAM" id="SSF48403">
    <property type="entry name" value="Ankyrin repeat"/>
    <property type="match status" value="1"/>
</dbReference>
<dbReference type="SMART" id="SM00248">
    <property type="entry name" value="ANK"/>
    <property type="match status" value="6"/>
</dbReference>
<gene>
    <name evidence="6" type="ORF">MATL_G00141200</name>
</gene>
<comment type="caution">
    <text evidence="6">The sequence shown here is derived from an EMBL/GenBank/DDBJ whole genome shotgun (WGS) entry which is preliminary data.</text>
</comment>
<evidence type="ECO:0000313" key="7">
    <source>
        <dbReference type="Proteomes" id="UP001046870"/>
    </source>
</evidence>
<feature type="coiled-coil region" evidence="4">
    <location>
        <begin position="1226"/>
        <end position="1253"/>
    </location>
</feature>
<dbReference type="PANTHER" id="PTHR24129">
    <property type="entry name" value="ANKYCORBIN"/>
    <property type="match status" value="1"/>
</dbReference>
<name>A0A9D3PTK7_MEGAT</name>
<dbReference type="PANTHER" id="PTHR24129:SF1">
    <property type="entry name" value="UVEAL AUTOANTIGEN WITH COILED-COIL DOMAINS AND ANKYRIN REPEATS"/>
    <property type="match status" value="1"/>
</dbReference>
<feature type="coiled-coil region" evidence="4">
    <location>
        <begin position="300"/>
        <end position="334"/>
    </location>
</feature>
<evidence type="ECO:0000256" key="3">
    <source>
        <dbReference type="PROSITE-ProRule" id="PRU00023"/>
    </source>
</evidence>
<dbReference type="PROSITE" id="PS50088">
    <property type="entry name" value="ANK_REPEAT"/>
    <property type="match status" value="4"/>
</dbReference>
<feature type="coiled-coil region" evidence="4">
    <location>
        <begin position="589"/>
        <end position="839"/>
    </location>
</feature>
<reference evidence="6" key="1">
    <citation type="submission" date="2021-01" db="EMBL/GenBank/DDBJ databases">
        <authorList>
            <person name="Zahm M."/>
            <person name="Roques C."/>
            <person name="Cabau C."/>
            <person name="Klopp C."/>
            <person name="Donnadieu C."/>
            <person name="Jouanno E."/>
            <person name="Lampietro C."/>
            <person name="Louis A."/>
            <person name="Herpin A."/>
            <person name="Echchiki A."/>
            <person name="Berthelot C."/>
            <person name="Parey E."/>
            <person name="Roest-Crollius H."/>
            <person name="Braasch I."/>
            <person name="Postlethwait J."/>
            <person name="Bobe J."/>
            <person name="Montfort J."/>
            <person name="Bouchez O."/>
            <person name="Begum T."/>
            <person name="Mejri S."/>
            <person name="Adams A."/>
            <person name="Chen W.-J."/>
            <person name="Guiguen Y."/>
        </authorList>
    </citation>
    <scope>NUCLEOTIDE SEQUENCE</scope>
    <source>
        <strain evidence="6">YG-15Mar2019-1</strain>
        <tissue evidence="6">Brain</tissue>
    </source>
</reference>
<feature type="region of interest" description="Disordered" evidence="5">
    <location>
        <begin position="878"/>
        <end position="904"/>
    </location>
</feature>
<feature type="region of interest" description="Disordered" evidence="5">
    <location>
        <begin position="263"/>
        <end position="291"/>
    </location>
</feature>
<evidence type="ECO:0008006" key="8">
    <source>
        <dbReference type="Google" id="ProtNLM"/>
    </source>
</evidence>
<feature type="repeat" description="ANK" evidence="3">
    <location>
        <begin position="118"/>
        <end position="150"/>
    </location>
</feature>
<keyword evidence="1" id="KW-0677">Repeat</keyword>
<dbReference type="Gene3D" id="1.10.287.1490">
    <property type="match status" value="1"/>
</dbReference>
<evidence type="ECO:0000256" key="5">
    <source>
        <dbReference type="SAM" id="MobiDB-lite"/>
    </source>
</evidence>
<evidence type="ECO:0000313" key="6">
    <source>
        <dbReference type="EMBL" id="KAG7468266.1"/>
    </source>
</evidence>
<feature type="region of interest" description="Disordered" evidence="5">
    <location>
        <begin position="1129"/>
        <end position="1152"/>
    </location>
</feature>
<dbReference type="GO" id="GO:0003779">
    <property type="term" value="F:actin binding"/>
    <property type="evidence" value="ECO:0007669"/>
    <property type="project" value="InterPro"/>
</dbReference>
<dbReference type="OrthoDB" id="341259at2759"/>
<dbReference type="Gene3D" id="1.25.40.20">
    <property type="entry name" value="Ankyrin repeat-containing domain"/>
    <property type="match status" value="2"/>
</dbReference>
<dbReference type="Proteomes" id="UP001046870">
    <property type="component" value="Chromosome 11"/>
</dbReference>
<feature type="coiled-coil region" evidence="4">
    <location>
        <begin position="413"/>
        <end position="561"/>
    </location>
</feature>
<feature type="repeat" description="ANK" evidence="3">
    <location>
        <begin position="85"/>
        <end position="117"/>
    </location>
</feature>
<accession>A0A9D3PTK7</accession>